<accession>A0A1R7Q9I2</accession>
<evidence type="ECO:0000313" key="1">
    <source>
        <dbReference type="EMBL" id="SJX20924.1"/>
    </source>
</evidence>
<protein>
    <submittedName>
        <fullName evidence="1">Uncharacterized protein</fullName>
    </submittedName>
</protein>
<sequence>MSDIFFNFDGVKWEKFCEKMMRHHYTPPYFTSVPADDRGDCGLEFFTKDGSIFQCYFPDPQFSMAEYKKHVQTKIRTDINKLKKYEPEIKKFLDDIIIKQWVILLPENRTKELISYCNTYKKKVLASNISYIHPDDFTVKIETADSYPASKTYALKYGDELINLPFKKIEETELITFKDSYFEKNISRKSSFISNKPDSFASSMTSKYLKITSYLEDLRFNYPDTYQDIEECGRMLLGKMQDLIDIEGMDPDVKFIKAVRDQNEKEITEIFSSIISKFNRSELSYGYIAKWIAECNMDFE</sequence>
<proteinExistence type="predicted"/>
<dbReference type="AlphaFoldDB" id="A0A1R7Q9I2"/>
<dbReference type="EMBL" id="FUUY01000001">
    <property type="protein sequence ID" value="SJX20924.1"/>
    <property type="molecule type" value="Genomic_DNA"/>
</dbReference>
<evidence type="ECO:0000313" key="2">
    <source>
        <dbReference type="Proteomes" id="UP000196240"/>
    </source>
</evidence>
<dbReference type="Proteomes" id="UP000196240">
    <property type="component" value="Unassembled WGS sequence"/>
</dbReference>
<gene>
    <name evidence="1" type="ORF">ACNJC6_00524</name>
</gene>
<dbReference type="RefSeq" id="WP_087011031.1">
    <property type="nucleotide sequence ID" value="NZ_FUUY01000001.1"/>
</dbReference>
<reference evidence="1 2" key="1">
    <citation type="submission" date="2017-02" db="EMBL/GenBank/DDBJ databases">
        <authorList>
            <person name="Peterson S.W."/>
        </authorList>
    </citation>
    <scope>NUCLEOTIDE SEQUENCE [LARGE SCALE GENOMIC DNA]</scope>
    <source>
        <strain evidence="1">C6</strain>
    </source>
</reference>
<name>A0A1R7Q9I2_ACIJO</name>
<organism evidence="1 2">
    <name type="scientific">Acinetobacter johnsonii</name>
    <dbReference type="NCBI Taxonomy" id="40214"/>
    <lineage>
        <taxon>Bacteria</taxon>
        <taxon>Pseudomonadati</taxon>
        <taxon>Pseudomonadota</taxon>
        <taxon>Gammaproteobacteria</taxon>
        <taxon>Moraxellales</taxon>
        <taxon>Moraxellaceae</taxon>
        <taxon>Acinetobacter</taxon>
    </lineage>
</organism>